<dbReference type="Pfam" id="PF14009">
    <property type="entry name" value="PADRE"/>
    <property type="match status" value="1"/>
</dbReference>
<organism evidence="1 2">
    <name type="scientific">Actinidia rufa</name>
    <dbReference type="NCBI Taxonomy" id="165716"/>
    <lineage>
        <taxon>Eukaryota</taxon>
        <taxon>Viridiplantae</taxon>
        <taxon>Streptophyta</taxon>
        <taxon>Embryophyta</taxon>
        <taxon>Tracheophyta</taxon>
        <taxon>Spermatophyta</taxon>
        <taxon>Magnoliopsida</taxon>
        <taxon>eudicotyledons</taxon>
        <taxon>Gunneridae</taxon>
        <taxon>Pentapetalae</taxon>
        <taxon>asterids</taxon>
        <taxon>Ericales</taxon>
        <taxon>Actinidiaceae</taxon>
        <taxon>Actinidia</taxon>
    </lineage>
</organism>
<evidence type="ECO:0008006" key="3">
    <source>
        <dbReference type="Google" id="ProtNLM"/>
    </source>
</evidence>
<keyword evidence="2" id="KW-1185">Reference proteome</keyword>
<dbReference type="Proteomes" id="UP000585474">
    <property type="component" value="Unassembled WGS sequence"/>
</dbReference>
<reference evidence="2" key="1">
    <citation type="submission" date="2019-07" db="EMBL/GenBank/DDBJ databases">
        <title>De Novo Assembly of kiwifruit Actinidia rufa.</title>
        <authorList>
            <person name="Sugita-Konishi S."/>
            <person name="Sato K."/>
            <person name="Mori E."/>
            <person name="Abe Y."/>
            <person name="Kisaki G."/>
            <person name="Hamano K."/>
            <person name="Suezawa K."/>
            <person name="Otani M."/>
            <person name="Fukuda T."/>
            <person name="Manabe T."/>
            <person name="Gomi K."/>
            <person name="Tabuchi M."/>
            <person name="Akimitsu K."/>
            <person name="Kataoka I."/>
        </authorList>
    </citation>
    <scope>NUCLEOTIDE SEQUENCE [LARGE SCALE GENOMIC DNA]</scope>
    <source>
        <strain evidence="2">cv. Fuchu</strain>
    </source>
</reference>
<proteinExistence type="predicted"/>
<evidence type="ECO:0000313" key="1">
    <source>
        <dbReference type="EMBL" id="GFS32737.1"/>
    </source>
</evidence>
<sequence>MGNSLGGKKSAKVMKINGETIKWKTPVQAGEVVKDYPGHVLLDSEVVKHFGMRASPLESCQELKSKRLYFLVELPRIPEEKAARRVRSGINMSAKDRLESLMLSRRSVSDLSAMKSTSIAVGEAKEGVKRVKMRLPKAEVARLMMESKDETEAAERIVGLCLASKVESGGGAPPQGSEGSLLRHQQLHWKSGHGHGRVVKVCFLFLRHGSIFQGMFSGLLTIFFFHEV</sequence>
<dbReference type="AlphaFoldDB" id="A0A7J0DDD1"/>
<protein>
    <recommendedName>
        <fullName evidence="3">Plastid movement impaired 2</fullName>
    </recommendedName>
</protein>
<name>A0A7J0DDD1_9ERIC</name>
<accession>A0A7J0DDD1</accession>
<evidence type="ECO:0000313" key="2">
    <source>
        <dbReference type="Proteomes" id="UP000585474"/>
    </source>
</evidence>
<dbReference type="InterPro" id="IPR025322">
    <property type="entry name" value="PADRE_dom"/>
</dbReference>
<dbReference type="PANTHER" id="PTHR33148">
    <property type="entry name" value="PLASTID MOVEMENT IMPAIRED PROTEIN-RELATED"/>
    <property type="match status" value="1"/>
</dbReference>
<gene>
    <name evidence="1" type="ORF">Acr_00g0024300</name>
</gene>
<comment type="caution">
    <text evidence="1">The sequence shown here is derived from an EMBL/GenBank/DDBJ whole genome shotgun (WGS) entry which is preliminary data.</text>
</comment>
<dbReference type="OrthoDB" id="676555at2759"/>
<dbReference type="EMBL" id="BJWL01000172">
    <property type="protein sequence ID" value="GFS32737.1"/>
    <property type="molecule type" value="Genomic_DNA"/>
</dbReference>
<dbReference type="PANTHER" id="PTHR33148:SF3">
    <property type="entry name" value="DUF4228 DOMAIN PROTEIN"/>
    <property type="match status" value="1"/>
</dbReference>